<dbReference type="SUPFAM" id="SSF52317">
    <property type="entry name" value="Class I glutamine amidotransferase-like"/>
    <property type="match status" value="1"/>
</dbReference>
<comment type="catalytic activity">
    <reaction evidence="8">
        <text>cob(II)yrinate + 2 L-glutamine + 2 ATP + 2 H2O = cob(II)yrinate a,c diamide + 2 L-glutamate + 2 ADP + 2 phosphate + 2 H(+)</text>
        <dbReference type="Rhea" id="RHEA:26289"/>
        <dbReference type="ChEBI" id="CHEBI:15377"/>
        <dbReference type="ChEBI" id="CHEBI:15378"/>
        <dbReference type="ChEBI" id="CHEBI:29985"/>
        <dbReference type="ChEBI" id="CHEBI:30616"/>
        <dbReference type="ChEBI" id="CHEBI:43474"/>
        <dbReference type="ChEBI" id="CHEBI:58359"/>
        <dbReference type="ChEBI" id="CHEBI:58537"/>
        <dbReference type="ChEBI" id="CHEBI:58894"/>
        <dbReference type="ChEBI" id="CHEBI:456216"/>
        <dbReference type="EC" id="6.3.5.11"/>
    </reaction>
</comment>
<dbReference type="Proteomes" id="UP000199611">
    <property type="component" value="Unassembled WGS sequence"/>
</dbReference>
<dbReference type="STRING" id="39841.SAMN05660836_00830"/>
<keyword evidence="3 8" id="KW-0436">Ligase</keyword>
<dbReference type="InterPro" id="IPR004484">
    <property type="entry name" value="CbiA/CobB_synth"/>
</dbReference>
<dbReference type="AlphaFoldDB" id="Q9ACL1"/>
<evidence type="ECO:0000259" key="11">
    <source>
        <dbReference type="Pfam" id="PF07685"/>
    </source>
</evidence>
<dbReference type="GO" id="GO:0042242">
    <property type="term" value="F:cobyrinic acid a,c-diamide synthase activity"/>
    <property type="evidence" value="ECO:0007669"/>
    <property type="project" value="UniProtKB-UniRule"/>
</dbReference>
<dbReference type="InterPro" id="IPR027417">
    <property type="entry name" value="P-loop_NTPase"/>
</dbReference>
<dbReference type="PROSITE" id="PS51274">
    <property type="entry name" value="GATASE_COBBQ"/>
    <property type="match status" value="1"/>
</dbReference>
<dbReference type="EMBL" id="AJ277293">
    <property type="protein sequence ID" value="CAC36214.1"/>
    <property type="molecule type" value="Genomic_DNA"/>
</dbReference>
<dbReference type="Gene3D" id="3.40.50.880">
    <property type="match status" value="1"/>
</dbReference>
<dbReference type="RefSeq" id="WP_093393705.1">
    <property type="nucleotide sequence ID" value="NZ_FOUU01000002.1"/>
</dbReference>
<dbReference type="PANTHER" id="PTHR43873">
    <property type="entry name" value="COBYRINATE A,C-DIAMIDE SYNTHASE"/>
    <property type="match status" value="1"/>
</dbReference>
<dbReference type="GO" id="GO:0005524">
    <property type="term" value="F:ATP binding"/>
    <property type="evidence" value="ECO:0007669"/>
    <property type="project" value="UniProtKB-UniRule"/>
</dbReference>
<evidence type="ECO:0000256" key="3">
    <source>
        <dbReference type="ARBA" id="ARBA00022598"/>
    </source>
</evidence>
<protein>
    <recommendedName>
        <fullName evidence="8">Cobyrinate a,c-diamide synthase</fullName>
        <ecNumber evidence="8">6.3.5.11</ecNumber>
    </recommendedName>
    <alternativeName>
        <fullName evidence="8">Cobyrinic acid a,c-diamide synthetase</fullName>
    </alternativeName>
</protein>
<feature type="region of interest" description="Disordered" evidence="9">
    <location>
        <begin position="233"/>
        <end position="252"/>
    </location>
</feature>
<dbReference type="CDD" id="cd03130">
    <property type="entry name" value="GATase1_CobB"/>
    <property type="match status" value="1"/>
</dbReference>
<evidence type="ECO:0000259" key="10">
    <source>
        <dbReference type="Pfam" id="PF01656"/>
    </source>
</evidence>
<keyword evidence="2 8" id="KW-0169">Cobalamin biosynthesis</keyword>
<dbReference type="EC" id="6.3.5.11" evidence="8"/>
<dbReference type="InterPro" id="IPR029062">
    <property type="entry name" value="Class_I_gatase-like"/>
</dbReference>
<dbReference type="PANTHER" id="PTHR43873:SF1">
    <property type="entry name" value="COBYRINATE A,C-DIAMIDE SYNTHASE"/>
    <property type="match status" value="1"/>
</dbReference>
<dbReference type="SUPFAM" id="SSF52540">
    <property type="entry name" value="P-loop containing nucleoside triphosphate hydrolases"/>
    <property type="match status" value="1"/>
</dbReference>
<feature type="domain" description="CobB/CobQ-like glutamine amidotransferase" evidence="11">
    <location>
        <begin position="257"/>
        <end position="446"/>
    </location>
</feature>
<organism evidence="12">
    <name type="scientific">Thermodesulforhabdus norvegica</name>
    <dbReference type="NCBI Taxonomy" id="39841"/>
    <lineage>
        <taxon>Bacteria</taxon>
        <taxon>Pseudomonadati</taxon>
        <taxon>Thermodesulfobacteriota</taxon>
        <taxon>Syntrophobacteria</taxon>
        <taxon>Syntrophobacterales</taxon>
        <taxon>Thermodesulforhabdaceae</taxon>
        <taxon>Thermodesulforhabdus</taxon>
    </lineage>
</organism>
<dbReference type="GO" id="GO:0009236">
    <property type="term" value="P:cobalamin biosynthetic process"/>
    <property type="evidence" value="ECO:0007669"/>
    <property type="project" value="UniProtKB-UniRule"/>
</dbReference>
<comment type="similarity">
    <text evidence="8">Belongs to the CobB/CbiA family.</text>
</comment>
<dbReference type="InterPro" id="IPR002586">
    <property type="entry name" value="CobQ/CobB/MinD/ParA_Nub-bd_dom"/>
</dbReference>
<evidence type="ECO:0000256" key="2">
    <source>
        <dbReference type="ARBA" id="ARBA00022573"/>
    </source>
</evidence>
<keyword evidence="6 8" id="KW-0460">Magnesium</keyword>
<comment type="function">
    <text evidence="8">Catalyzes the ATP-dependent amidation of the two carboxylate groups at positions a and c of cobyrinate, using either L-glutamine or ammonia as the nitrogen source.</text>
</comment>
<dbReference type="InterPro" id="IPR011698">
    <property type="entry name" value="GATase_3"/>
</dbReference>
<dbReference type="Gene3D" id="3.40.50.300">
    <property type="entry name" value="P-loop containing nucleotide triphosphate hydrolases"/>
    <property type="match status" value="1"/>
</dbReference>
<evidence type="ECO:0000256" key="1">
    <source>
        <dbReference type="ARBA" id="ARBA00001946"/>
    </source>
</evidence>
<feature type="active site" description="Nucleophile" evidence="8">
    <location>
        <position position="339"/>
    </location>
</feature>
<keyword evidence="4 8" id="KW-0547">Nucleotide-binding</keyword>
<comment type="miscellaneous">
    <text evidence="8">The a and c carboxylates of cobyrinate are activated for nucleophilic attack via formation of a phosphorylated intermediate by ATP. CbiA catalyzes first the amidation of the c-carboxylate, and then that of the a-carboxylate.</text>
</comment>
<name>Q9ACL1_9BACT</name>
<sequence length="487" mass="53271">MQSAFVVGALRGGSGKTVVSVGLAASMVSRGLRVAPFKKGPDYIDAGWLTVAAGRPCYNLDLFLMTPDDVIGSFRLRSANADVALVEGNRGLFDGLDHDGTCSTAELARLLDLPVVLVVDVTKTTRTSAALVLGCIKLDERIKIVGVIANNVATARQEKIVRSSIEKECSIPLIGAIPRQRKNPFPERHLGLVPAVEHGSIEEAVGAMGSLIERYVDLASLLDCTSSDNTVWKRDNGKADPPAFDDGRPEDSEKRVNIGILQDRVFQFYYPENLEALEFAGARLVRITSSDSDLPDNIDGLYIGGGFPETHLEILADNSTLKSAIRDRIESGMPVYAECGGLMYLSRGIISGKRFYPMVGIFPVDVEMCRKPQGHGYGVGLVVAENPFWLKGTWIKGHEFHYSRISRFHGSVSFSVKLKKGHGIIEQFDGMIYKNCAAFYTHVHAVGNDEWARRFVNIARWYRELESAVIGGKGVEIPRRADNLLAG</sequence>
<dbReference type="Pfam" id="PF01656">
    <property type="entry name" value="CbiA"/>
    <property type="match status" value="1"/>
</dbReference>
<dbReference type="HAMAP" id="MF_00027">
    <property type="entry name" value="CobB_CbiA"/>
    <property type="match status" value="1"/>
</dbReference>
<evidence type="ECO:0000256" key="5">
    <source>
        <dbReference type="ARBA" id="ARBA00022840"/>
    </source>
</evidence>
<evidence type="ECO:0000256" key="8">
    <source>
        <dbReference type="HAMAP-Rule" id="MF_00027"/>
    </source>
</evidence>
<proteinExistence type="inferred from homology"/>
<comment type="pathway">
    <text evidence="8">Cofactor biosynthesis; adenosylcobalamin biosynthesis; cob(II)yrinate a,c-diamide from sirohydrochlorin (anaerobic route): step 10/10.</text>
</comment>
<dbReference type="OrthoDB" id="9764035at2"/>
<reference evidence="13 14" key="2">
    <citation type="submission" date="2016-10" db="EMBL/GenBank/DDBJ databases">
        <authorList>
            <person name="de Groot N.N."/>
        </authorList>
    </citation>
    <scope>NUCLEOTIDE SEQUENCE [LARGE SCALE GENOMIC DNA]</scope>
    <source>
        <strain evidence="13 14">DSM 9990</strain>
    </source>
</reference>
<dbReference type="NCBIfam" id="TIGR00379">
    <property type="entry name" value="cobB"/>
    <property type="match status" value="1"/>
</dbReference>
<dbReference type="EMBL" id="FOUU01000002">
    <property type="protein sequence ID" value="SFM60945.1"/>
    <property type="molecule type" value="Genomic_DNA"/>
</dbReference>
<keyword evidence="14" id="KW-1185">Reference proteome</keyword>
<evidence type="ECO:0000256" key="6">
    <source>
        <dbReference type="ARBA" id="ARBA00022842"/>
    </source>
</evidence>
<dbReference type="Pfam" id="PF07685">
    <property type="entry name" value="GATase_3"/>
    <property type="match status" value="1"/>
</dbReference>
<keyword evidence="5 8" id="KW-0067">ATP-binding</keyword>
<evidence type="ECO:0000256" key="7">
    <source>
        <dbReference type="ARBA" id="ARBA00022962"/>
    </source>
</evidence>
<comment type="cofactor">
    <cofactor evidence="1 8">
        <name>Mg(2+)</name>
        <dbReference type="ChEBI" id="CHEBI:18420"/>
    </cofactor>
</comment>
<evidence type="ECO:0000313" key="14">
    <source>
        <dbReference type="Proteomes" id="UP000199611"/>
    </source>
</evidence>
<keyword evidence="7 8" id="KW-0315">Glutamine amidotransferase</keyword>
<reference evidence="12" key="1">
    <citation type="journal article" date="2001" name="FEMS Microbiol. Lett.">
        <title>A novel organization of the dissimilatory sulfite reductase operon of Thermodesulforhabdus norvegica verified by RT-PCR.</title>
        <authorList>
            <person name="Larsen O"/>
            <person name="Lien T."/>
            <person name="Birkeland N.K."/>
        </authorList>
    </citation>
    <scope>NUCLEOTIDE SEQUENCE</scope>
    <source>
        <strain evidence="12">A8444</strain>
    </source>
</reference>
<evidence type="ECO:0000313" key="13">
    <source>
        <dbReference type="EMBL" id="SFM60945.1"/>
    </source>
</evidence>
<accession>Q9ACL1</accession>
<dbReference type="NCBIfam" id="NF002204">
    <property type="entry name" value="PRK01077.1"/>
    <property type="match status" value="1"/>
</dbReference>
<evidence type="ECO:0000256" key="9">
    <source>
        <dbReference type="SAM" id="MobiDB-lite"/>
    </source>
</evidence>
<feature type="domain" description="CobQ/CobB/MinD/ParA nucleotide binding" evidence="10">
    <location>
        <begin position="9"/>
        <end position="182"/>
    </location>
</feature>
<feature type="site" description="Increases nucleophilicity of active site Cys" evidence="8">
    <location>
        <position position="442"/>
    </location>
</feature>
<evidence type="ECO:0000313" key="12">
    <source>
        <dbReference type="EMBL" id="CAC36214.1"/>
    </source>
</evidence>
<dbReference type="UniPathway" id="UPA00148">
    <property type="reaction ID" value="UER00231"/>
</dbReference>
<comment type="domain">
    <text evidence="8">Comprises of two domains. The C-terminal domain contains the binding site for glutamine and catalyzes the hydrolysis of this substrate to glutamate and ammonia. The N-terminal domain is anticipated to bind ATP and cobyrinate and catalyzes the ultimate synthesis of the diamide product. The ammonia produced via the glutaminase domain is probably translocated to the adjacent domain via a molecular tunnel, where it reacts with an activated intermediate.</text>
</comment>
<evidence type="ECO:0000256" key="4">
    <source>
        <dbReference type="ARBA" id="ARBA00022741"/>
    </source>
</evidence>
<gene>
    <name evidence="12" type="primary">dsrN</name>
    <name evidence="8" type="synonym">cbiA</name>
    <name evidence="13" type="ORF">SAMN05660836_00830</name>
</gene>